<evidence type="ECO:0000256" key="8">
    <source>
        <dbReference type="ARBA" id="ARBA00025722"/>
    </source>
</evidence>
<dbReference type="InterPro" id="IPR011989">
    <property type="entry name" value="ARM-like"/>
</dbReference>
<dbReference type="SMART" id="SM01349">
    <property type="entry name" value="TOG"/>
    <property type="match status" value="5"/>
</dbReference>
<feature type="region of interest" description="Disordered" evidence="10">
    <location>
        <begin position="1926"/>
        <end position="1952"/>
    </location>
</feature>
<dbReference type="InterPro" id="IPR021133">
    <property type="entry name" value="HEAT_type_2"/>
</dbReference>
<dbReference type="FunFam" id="1.25.10.10:FF:000050">
    <property type="entry name" value="Cytoskeleton-associated protein 5 isoform X1"/>
    <property type="match status" value="1"/>
</dbReference>
<evidence type="ECO:0000256" key="9">
    <source>
        <dbReference type="PROSITE-ProRule" id="PRU00103"/>
    </source>
</evidence>
<evidence type="ECO:0000256" key="1">
    <source>
        <dbReference type="ARBA" id="ARBA00004300"/>
    </source>
</evidence>
<comment type="similarity">
    <text evidence="8">Belongs to the TOG/XMAP215 family.</text>
</comment>
<feature type="region of interest" description="Disordered" evidence="10">
    <location>
        <begin position="1455"/>
        <end position="1492"/>
    </location>
</feature>
<name>A0A8J4T027_9TREM</name>
<dbReference type="PANTHER" id="PTHR12609">
    <property type="entry name" value="MICROTUBULE ASSOCIATED PROTEIN XMAP215"/>
    <property type="match status" value="1"/>
</dbReference>
<dbReference type="Pfam" id="PF21040">
    <property type="entry name" value="CEP104-like_TOG"/>
    <property type="match status" value="1"/>
</dbReference>
<feature type="compositionally biased region" description="Polar residues" evidence="10">
    <location>
        <begin position="559"/>
        <end position="573"/>
    </location>
</feature>
<evidence type="ECO:0000256" key="2">
    <source>
        <dbReference type="ARBA" id="ARBA00022490"/>
    </source>
</evidence>
<feature type="domain" description="TOG" evidence="11">
    <location>
        <begin position="863"/>
        <end position="1105"/>
    </location>
</feature>
<feature type="domain" description="TOG" evidence="11">
    <location>
        <begin position="1222"/>
        <end position="1463"/>
    </location>
</feature>
<feature type="region of interest" description="Disordered" evidence="10">
    <location>
        <begin position="241"/>
        <end position="265"/>
    </location>
</feature>
<keyword evidence="13" id="KW-1185">Reference proteome</keyword>
<dbReference type="InterPro" id="IPR034085">
    <property type="entry name" value="TOG"/>
</dbReference>
<comment type="subcellular location">
    <subcellularLocation>
        <location evidence="1">Cytoplasm</location>
        <location evidence="1">Cytoskeleton</location>
        <location evidence="1">Microtubule organizing center</location>
        <location evidence="1">Centrosome</location>
    </subcellularLocation>
</comment>
<dbReference type="EMBL" id="LUCH01001623">
    <property type="protein sequence ID" value="KAF5402746.1"/>
    <property type="molecule type" value="Genomic_DNA"/>
</dbReference>
<feature type="domain" description="TOG" evidence="11">
    <location>
        <begin position="280"/>
        <end position="514"/>
    </location>
</feature>
<evidence type="ECO:0000256" key="4">
    <source>
        <dbReference type="ARBA" id="ARBA00022737"/>
    </source>
</evidence>
<feature type="region of interest" description="Disordered" evidence="10">
    <location>
        <begin position="1105"/>
        <end position="1184"/>
    </location>
</feature>
<keyword evidence="2" id="KW-0963">Cytoplasm</keyword>
<dbReference type="InterPro" id="IPR024395">
    <property type="entry name" value="CLASP_N_dom"/>
</dbReference>
<evidence type="ECO:0000256" key="7">
    <source>
        <dbReference type="ARBA" id="ARBA00023306"/>
    </source>
</evidence>
<evidence type="ECO:0000256" key="5">
    <source>
        <dbReference type="ARBA" id="ARBA00022776"/>
    </source>
</evidence>
<dbReference type="GO" id="GO:0007051">
    <property type="term" value="P:spindle organization"/>
    <property type="evidence" value="ECO:0007669"/>
    <property type="project" value="InterPro"/>
</dbReference>
<feature type="region of interest" description="Disordered" evidence="10">
    <location>
        <begin position="1835"/>
        <end position="1858"/>
    </location>
</feature>
<feature type="compositionally biased region" description="Polar residues" evidence="10">
    <location>
        <begin position="2045"/>
        <end position="2056"/>
    </location>
</feature>
<reference evidence="12" key="1">
    <citation type="submission" date="2019-05" db="EMBL/GenBank/DDBJ databases">
        <title>Annotation for the trematode Paragonimus heterotremus.</title>
        <authorList>
            <person name="Choi Y.-J."/>
        </authorList>
    </citation>
    <scope>NUCLEOTIDE SEQUENCE</scope>
    <source>
        <strain evidence="12">LC</strain>
    </source>
</reference>
<dbReference type="GO" id="GO:0061863">
    <property type="term" value="F:microtubule plus end polymerase"/>
    <property type="evidence" value="ECO:0007669"/>
    <property type="project" value="InterPro"/>
</dbReference>
<keyword evidence="5" id="KW-0498">Mitosis</keyword>
<evidence type="ECO:0000259" key="11">
    <source>
        <dbReference type="SMART" id="SM01349"/>
    </source>
</evidence>
<comment type="caution">
    <text evidence="12">The sequence shown here is derived from an EMBL/GenBank/DDBJ whole genome shotgun (WGS) entry which is preliminary data.</text>
</comment>
<dbReference type="FunFam" id="1.25.10.10:FF:000019">
    <property type="entry name" value="Cytoskeleton-associated protein 5"/>
    <property type="match status" value="1"/>
</dbReference>
<feature type="region of interest" description="Disordered" evidence="10">
    <location>
        <begin position="822"/>
        <end position="852"/>
    </location>
</feature>
<feature type="compositionally biased region" description="Low complexity" evidence="10">
    <location>
        <begin position="1169"/>
        <end position="1179"/>
    </location>
</feature>
<dbReference type="GO" id="GO:0051301">
    <property type="term" value="P:cell division"/>
    <property type="evidence" value="ECO:0007669"/>
    <property type="project" value="UniProtKB-KW"/>
</dbReference>
<dbReference type="GO" id="GO:0030951">
    <property type="term" value="P:establishment or maintenance of microtubule cytoskeleton polarity"/>
    <property type="evidence" value="ECO:0007669"/>
    <property type="project" value="InterPro"/>
</dbReference>
<organism evidence="12 13">
    <name type="scientific">Paragonimus heterotremus</name>
    <dbReference type="NCBI Taxonomy" id="100268"/>
    <lineage>
        <taxon>Eukaryota</taxon>
        <taxon>Metazoa</taxon>
        <taxon>Spiralia</taxon>
        <taxon>Lophotrochozoa</taxon>
        <taxon>Platyhelminthes</taxon>
        <taxon>Trematoda</taxon>
        <taxon>Digenea</taxon>
        <taxon>Plagiorchiida</taxon>
        <taxon>Troglotremata</taxon>
        <taxon>Troglotrematidae</taxon>
        <taxon>Paragonimus</taxon>
    </lineage>
</organism>
<proteinExistence type="inferred from homology"/>
<evidence type="ECO:0000313" key="12">
    <source>
        <dbReference type="EMBL" id="KAF5402746.1"/>
    </source>
</evidence>
<dbReference type="OrthoDB" id="205662at2759"/>
<sequence>MTDNDEWTSLPTIEKVQHNRWNARVQGYTEALNLFTTQDSEDAPVFNEYVGLMKKFVLDSNAIAQEAALSSVLAFLENANVATKWVLTHIQTNRFRCAPDVCCALVTKGLGATRAKTKDKAIECLLQMVEIERHEIACEELLKGLSNKNPKLVVGCLQTLREILNLFGPKVVPLKPLAKEFPRLFDDRDENVRNETKNLIVEFYRWFGQSNKSLLTGLKPVVVNDITALLEQLPAEKPVPQRFLKSQQPKQTTSIGSSQGSAGGSVSVAMTADDPVSLDDLVPAVEVLASIPKDYWTLITEKKWQDRQSALESIDSLTNVPNIAPGDFGDLIKSLLHVLNKDTNVVLTTLAAKILGQLATGLKKKYAPYAPQTVSACLAKLKERKASFIAVLRNTLDAAVKSIPLDTVADDLVASLAHKTPGVRAEVALFLSRFFGRSSPTALNKKLLKTFTVALCETSKDTAGDVRENSFAALGALMRLVGPKQIEPFLADLDAIRLGKIKEYSEKAADGSTAVDGTNASGAEPRPGTAPSATSSKPRRGAPPVQRPATAAAKETSESGDATVTTTMKSSASGPPKRKPTVTKSSKPNVITETLLSDEQVTQQAYELLGEDLVNMLSASDLKQRLEGITKIQERCQSVGLATLPAQVICRVITQKPGLKDTNLQVLRARLELLQQTIEVNNSMSCTMVELLVPDLMEKIGDAKVGEAVKSVLTVLSERAGFGVVGTLLLKSLFESKNPRNQAESLQWLAQSVREFGMKLPPQEVPPVLRTGLNATNPAVRQASLSLAGSVHLYLGDPLRSTLADEKPAVLALLNAEFEKNAGQKPPVPTRGRLEKTESEGQTVVDDGGGDVDTVTMELDPEALFERVDIRPQITAELMSLLSTKNWKDRQQALSTIQNILNSAKHIEGSNGALQELLSAIAKACGDANKNLSKFALVLLDEFAKALPKSDAAKYVRFVEPAILFCLGDSKPQVREAAYSALSAWQSRVPFVAMVENDMLSDALKVENANLRADLLRWLTGALTCVPANSRKQLPPDLTENLMPHVFAAMEDRNPDARKQAQLALPQLIRVLGWDGVSKAANRLKSTSKDTVMPHLEKVREAVAAELHPGDDSTKVVTKPKAIRGGGHKGPSTASSAPTDDTDDIDSSPTSASTATGRPGKKKLDAKKAGNAAAASSKKPIPNDQTVIAAPLQANRAAKSARLADEKKRKLLKWEFDAPTRDHVQQLSQLFLASGASPELHTSLFHSDFKQHVKGLDQLSQFLDTIEGEEATAVNVDLILRWIVLRFFETNPVVVGRCLDYTTKLFSRLSEAGLNLTEHEAGAFLPYLILKAGDSKDAVRQSVRGLFKLVVNLYPPSRLFVFLSNGVKSKVNKTRQECLEEMGSLIERFGVNVCQPSVPVALKAICQQISDRDSGVRSAALNALVSAYAIVGEQLWKIIGSLPDKDRTMLEERIKRAGRPPTASSMDTSESRVPPVNSARNKREPSESRQLVDSVHVAPKWAEPVSIAQQRARAMLSELGDLSPEKAPNMPDLIQLDADISDLFKPIEVPALKTQARQPVLNALLRTSPDTASAITMVVTAIASNDLLVSCHALAELDMVLRDEKWYLLLNHVNQILMLITMQLKQVTARYFGDSSISDDQLATLVRCHLATVESLFKRPTLGREASRETLRELIQSLLQVMLDERTTGMTDGENVIRAINALCVNIIEAANGTRVLSALLRLLHESVSNGHFTHRFTQSVMKSIWRITKGMDSTVNNYAFDVILLDCHHFLKAFPSVSWKTRKSDVPLRTVKTLLHVMCRQQGSSILNFLESIPNSEDSELEAYLNRTLKTLGSTPSITTHQRKPSGSDSRAKPMLPSAATRERLTEIFKKVGSKQPEQGLEELYDFTQMYPEVDLSVFLTKTSQFFQTYIRQALKNIAVERARQTKTGGAAGDTDRSNVPPSGTLNGMQPGLVDTVRMDILNEDPHSVDPKVFMNRLAQLRRELGLGGVSTTQVDESPGLLGITNLDGCETGLQSNPALENTLRNIVNPGEPGSTDHTDHSEATQSDSRPTLSAQELLDIKRRLDRIKSGQPV</sequence>
<keyword evidence="4" id="KW-0677">Repeat</keyword>
<feature type="domain" description="TOG" evidence="11">
    <location>
        <begin position="595"/>
        <end position="827"/>
    </location>
</feature>
<dbReference type="Proteomes" id="UP000748531">
    <property type="component" value="Unassembled WGS sequence"/>
</dbReference>
<dbReference type="SUPFAM" id="SSF48371">
    <property type="entry name" value="ARM repeat"/>
    <property type="match status" value="2"/>
</dbReference>
<dbReference type="Pfam" id="PF12348">
    <property type="entry name" value="CLASP_N"/>
    <property type="match status" value="1"/>
</dbReference>
<gene>
    <name evidence="12" type="ORF">PHET_04004</name>
</gene>
<dbReference type="GO" id="GO:0005813">
    <property type="term" value="C:centrosome"/>
    <property type="evidence" value="ECO:0007669"/>
    <property type="project" value="UniProtKB-SubCell"/>
</dbReference>
<feature type="compositionally biased region" description="Polar residues" evidence="10">
    <location>
        <begin position="1939"/>
        <end position="1949"/>
    </location>
</feature>
<dbReference type="Pfam" id="PF21041">
    <property type="entry name" value="XMAP215_CLASP_TOG"/>
    <property type="match status" value="2"/>
</dbReference>
<dbReference type="FunFam" id="1.25.10.10:FF:000063">
    <property type="entry name" value="Putative cytoskeleton-associated protein 5"/>
    <property type="match status" value="1"/>
</dbReference>
<keyword evidence="7" id="KW-0131">Cell cycle</keyword>
<feature type="compositionally biased region" description="Basic and acidic residues" evidence="10">
    <location>
        <begin position="1105"/>
        <end position="1114"/>
    </location>
</feature>
<dbReference type="PROSITE" id="PS50077">
    <property type="entry name" value="HEAT_REPEAT"/>
    <property type="match status" value="1"/>
</dbReference>
<dbReference type="GO" id="GO:0046785">
    <property type="term" value="P:microtubule polymerization"/>
    <property type="evidence" value="ECO:0007669"/>
    <property type="project" value="InterPro"/>
</dbReference>
<feature type="compositionally biased region" description="Low complexity" evidence="10">
    <location>
        <begin position="1147"/>
        <end position="1156"/>
    </location>
</feature>
<evidence type="ECO:0000256" key="3">
    <source>
        <dbReference type="ARBA" id="ARBA00022618"/>
    </source>
</evidence>
<feature type="compositionally biased region" description="Low complexity" evidence="10">
    <location>
        <begin position="251"/>
        <end position="265"/>
    </location>
</feature>
<feature type="region of interest" description="Disordered" evidence="10">
    <location>
        <begin position="507"/>
        <end position="590"/>
    </location>
</feature>
<evidence type="ECO:0000256" key="6">
    <source>
        <dbReference type="ARBA" id="ARBA00023212"/>
    </source>
</evidence>
<dbReference type="GO" id="GO:0051010">
    <property type="term" value="F:microtubule plus-end binding"/>
    <property type="evidence" value="ECO:0007669"/>
    <property type="project" value="InterPro"/>
</dbReference>
<keyword evidence="6" id="KW-0206">Cytoskeleton</keyword>
<protein>
    <submittedName>
        <fullName evidence="12">Cytoskeleton-associated protein 5</fullName>
    </submittedName>
</protein>
<feature type="region of interest" description="Disordered" evidence="10">
    <location>
        <begin position="2029"/>
        <end position="2057"/>
    </location>
</feature>
<feature type="domain" description="TOG" evidence="11">
    <location>
        <begin position="2"/>
        <end position="239"/>
    </location>
</feature>
<keyword evidence="3" id="KW-0132">Cell division</keyword>
<accession>A0A8J4T027</accession>
<evidence type="ECO:0000313" key="13">
    <source>
        <dbReference type="Proteomes" id="UP000748531"/>
    </source>
</evidence>
<feature type="compositionally biased region" description="Polar residues" evidence="10">
    <location>
        <begin position="1835"/>
        <end position="1850"/>
    </location>
</feature>
<dbReference type="Gene3D" id="1.25.10.10">
    <property type="entry name" value="Leucine-rich Repeat Variant"/>
    <property type="match status" value="5"/>
</dbReference>
<dbReference type="InterPro" id="IPR016024">
    <property type="entry name" value="ARM-type_fold"/>
</dbReference>
<dbReference type="InterPro" id="IPR045110">
    <property type="entry name" value="XMAP215"/>
</dbReference>
<feature type="repeat" description="HEAT" evidence="9">
    <location>
        <begin position="1042"/>
        <end position="1079"/>
    </location>
</feature>
<evidence type="ECO:0000256" key="10">
    <source>
        <dbReference type="SAM" id="MobiDB-lite"/>
    </source>
</evidence>
<dbReference type="InterPro" id="IPR048491">
    <property type="entry name" value="XMAP215_CLASP_TOG"/>
</dbReference>